<name>A0A498R0B0_9FIRM</name>
<sequence length="280" mass="32592">MLSKFDIPKLEELLADFYTLTQVRIVVFDDNFIEIASYPSNPCSFCKIIRKDKLANRHCVNSDEYACKQCKITGKPLIYQCHAGLTETVTPIKHDHMIIGYMMFGQIIASENKSDYWKVIYDQCKNYHLDMKELEEAYKQNKYINIHQIKSAAKILETCAAYVWLSKLVALDEDNLAKQLEEYINTHICEPITAHQICKALKVSKNRLYKIAGHSYAAGIAEHIRTRRIEIAKELLKKDRQAIAEIAIQVGLPDYNYFSKLFKKYTGYTPRQYRKKNIEE</sequence>
<dbReference type="PANTHER" id="PTHR43280">
    <property type="entry name" value="ARAC-FAMILY TRANSCRIPTIONAL REGULATOR"/>
    <property type="match status" value="1"/>
</dbReference>
<reference evidence="5 6" key="1">
    <citation type="submission" date="2018-06" db="EMBL/GenBank/DDBJ databases">
        <authorList>
            <person name="Strepis N."/>
        </authorList>
    </citation>
    <scope>NUCLEOTIDE SEQUENCE [LARGE SCALE GENOMIC DNA]</scope>
    <source>
        <strain evidence="5">LUCI</strain>
    </source>
</reference>
<dbReference type="Pfam" id="PF10114">
    <property type="entry name" value="PocR"/>
    <property type="match status" value="1"/>
</dbReference>
<protein>
    <submittedName>
        <fullName evidence="5">Transcription regulator hth arac- type</fullName>
    </submittedName>
</protein>
<evidence type="ECO:0000256" key="1">
    <source>
        <dbReference type="ARBA" id="ARBA00023015"/>
    </source>
</evidence>
<evidence type="ECO:0000313" key="6">
    <source>
        <dbReference type="Proteomes" id="UP000277811"/>
    </source>
</evidence>
<dbReference type="GO" id="GO:0003700">
    <property type="term" value="F:DNA-binding transcription factor activity"/>
    <property type="evidence" value="ECO:0007669"/>
    <property type="project" value="InterPro"/>
</dbReference>
<feature type="domain" description="HTH araC/xylS-type" evidence="4">
    <location>
        <begin position="178"/>
        <end position="276"/>
    </location>
</feature>
<dbReference type="PANTHER" id="PTHR43280:SF28">
    <property type="entry name" value="HTH-TYPE TRANSCRIPTIONAL ACTIVATOR RHAS"/>
    <property type="match status" value="1"/>
</dbReference>
<dbReference type="OrthoDB" id="9788446at2"/>
<evidence type="ECO:0000256" key="3">
    <source>
        <dbReference type="ARBA" id="ARBA00023163"/>
    </source>
</evidence>
<keyword evidence="1" id="KW-0805">Transcription regulation</keyword>
<dbReference type="Proteomes" id="UP000277811">
    <property type="component" value="Unassembled WGS sequence"/>
</dbReference>
<keyword evidence="3" id="KW-0804">Transcription</keyword>
<dbReference type="RefSeq" id="WP_122625945.1">
    <property type="nucleotide sequence ID" value="NZ_UPPP01000051.1"/>
</dbReference>
<dbReference type="PROSITE" id="PS01124">
    <property type="entry name" value="HTH_ARAC_FAMILY_2"/>
    <property type="match status" value="1"/>
</dbReference>
<dbReference type="SUPFAM" id="SSF46689">
    <property type="entry name" value="Homeodomain-like"/>
    <property type="match status" value="1"/>
</dbReference>
<keyword evidence="2" id="KW-0238">DNA-binding</keyword>
<gene>
    <name evidence="5" type="ORF">LUCI_0140</name>
</gene>
<dbReference type="SMART" id="SM00342">
    <property type="entry name" value="HTH_ARAC"/>
    <property type="match status" value="1"/>
</dbReference>
<evidence type="ECO:0000259" key="4">
    <source>
        <dbReference type="PROSITE" id="PS01124"/>
    </source>
</evidence>
<dbReference type="Gene3D" id="1.10.10.60">
    <property type="entry name" value="Homeodomain-like"/>
    <property type="match status" value="1"/>
</dbReference>
<dbReference type="InterPro" id="IPR018060">
    <property type="entry name" value="HTH_AraC"/>
</dbReference>
<dbReference type="PROSITE" id="PS00041">
    <property type="entry name" value="HTH_ARAC_FAMILY_1"/>
    <property type="match status" value="1"/>
</dbReference>
<dbReference type="GO" id="GO:0043565">
    <property type="term" value="F:sequence-specific DNA binding"/>
    <property type="evidence" value="ECO:0007669"/>
    <property type="project" value="InterPro"/>
</dbReference>
<accession>A0A498R0B0</accession>
<dbReference type="PRINTS" id="PR00032">
    <property type="entry name" value="HTHARAC"/>
</dbReference>
<dbReference type="InterPro" id="IPR018771">
    <property type="entry name" value="PocR_dom"/>
</dbReference>
<dbReference type="AlphaFoldDB" id="A0A498R0B0"/>
<evidence type="ECO:0000313" key="5">
    <source>
        <dbReference type="EMBL" id="VBB04934.1"/>
    </source>
</evidence>
<dbReference type="InterPro" id="IPR018062">
    <property type="entry name" value="HTH_AraC-typ_CS"/>
</dbReference>
<dbReference type="InterPro" id="IPR020449">
    <property type="entry name" value="Tscrpt_reg_AraC-type_HTH"/>
</dbReference>
<organism evidence="5 6">
    <name type="scientific">Lucifera butyrica</name>
    <dbReference type="NCBI Taxonomy" id="1351585"/>
    <lineage>
        <taxon>Bacteria</taxon>
        <taxon>Bacillati</taxon>
        <taxon>Bacillota</taxon>
        <taxon>Negativicutes</taxon>
        <taxon>Veillonellales</taxon>
        <taxon>Veillonellaceae</taxon>
        <taxon>Lucifera</taxon>
    </lineage>
</organism>
<proteinExistence type="predicted"/>
<dbReference type="InterPro" id="IPR009057">
    <property type="entry name" value="Homeodomain-like_sf"/>
</dbReference>
<dbReference type="EMBL" id="UPPP01000051">
    <property type="protein sequence ID" value="VBB04934.1"/>
    <property type="molecule type" value="Genomic_DNA"/>
</dbReference>
<keyword evidence="6" id="KW-1185">Reference proteome</keyword>
<evidence type="ECO:0000256" key="2">
    <source>
        <dbReference type="ARBA" id="ARBA00023125"/>
    </source>
</evidence>
<dbReference type="Pfam" id="PF12833">
    <property type="entry name" value="HTH_18"/>
    <property type="match status" value="1"/>
</dbReference>